<accession>A0A873WBN3</accession>
<feature type="region of interest" description="Disordered" evidence="1">
    <location>
        <begin position="125"/>
        <end position="163"/>
    </location>
</feature>
<organism evidence="2 3">
    <name type="scientific">Burkholderia phage Mica</name>
    <dbReference type="NCBI Taxonomy" id="2767579"/>
    <lineage>
        <taxon>Viruses</taxon>
        <taxon>Duplodnaviria</taxon>
        <taxon>Heunggongvirae</taxon>
        <taxon>Uroviricota</taxon>
        <taxon>Caudoviricetes</taxon>
        <taxon>Micavirus</taxon>
        <taxon>Micavirus Mica</taxon>
    </lineage>
</organism>
<gene>
    <name evidence="2" type="ORF">CPT_Mica_065</name>
</gene>
<sequence length="163" mass="17901">MIGRERALYLVGRLPRYVGGVEGKQSSRVILYVPTLKRMPADHQLVRILGWKDAEKLAKAFGGEILKPANCNEIYREYRDAAIASMLRAGMTTANIAAIVGVTDRHVRNLRMEIPREEIPTAVNDNAPIRNQGRVNGPANGANAVSRGEVDGGTGRHRNFKLG</sequence>
<evidence type="ECO:0000313" key="2">
    <source>
        <dbReference type="EMBL" id="QPB08677.1"/>
    </source>
</evidence>
<evidence type="ECO:0000256" key="1">
    <source>
        <dbReference type="SAM" id="MobiDB-lite"/>
    </source>
</evidence>
<dbReference type="EMBL" id="MT701586">
    <property type="protein sequence ID" value="QPB08677.1"/>
    <property type="molecule type" value="Genomic_DNA"/>
</dbReference>
<name>A0A873WBN3_9CAUD</name>
<evidence type="ECO:0000313" key="3">
    <source>
        <dbReference type="Proteomes" id="UP000663491"/>
    </source>
</evidence>
<protein>
    <submittedName>
        <fullName evidence="2">Uncharacterized protein</fullName>
    </submittedName>
</protein>
<reference evidence="2" key="1">
    <citation type="submission" date="2020-07" db="EMBL/GenBank/DDBJ databases">
        <title>Complete genome sequence of Burkholderia cenocepacia myophage Mica.</title>
        <authorList>
            <person name="Garcia J.A."/>
            <person name="Yao G.W."/>
            <person name="Guadalupe Vizoso-Pinto M."/>
            <person name="Gonzalez C."/>
            <person name="Liu M.L."/>
            <person name="Gill J."/>
        </authorList>
    </citation>
    <scope>NUCLEOTIDE SEQUENCE</scope>
</reference>
<dbReference type="Proteomes" id="UP000663491">
    <property type="component" value="Segment"/>
</dbReference>
<proteinExistence type="predicted"/>
<keyword evidence="3" id="KW-1185">Reference proteome</keyword>